<evidence type="ECO:0000256" key="4">
    <source>
        <dbReference type="ARBA" id="ARBA00023004"/>
    </source>
</evidence>
<dbReference type="InterPro" id="IPR007197">
    <property type="entry name" value="rSAM"/>
</dbReference>
<comment type="cofactor">
    <cofactor evidence="1">
        <name>[4Fe-4S] cluster</name>
        <dbReference type="ChEBI" id="CHEBI:49883"/>
    </cofactor>
</comment>
<dbReference type="SFLD" id="SFLDS00029">
    <property type="entry name" value="Radical_SAM"/>
    <property type="match status" value="1"/>
</dbReference>
<evidence type="ECO:0000259" key="6">
    <source>
        <dbReference type="PROSITE" id="PS51918"/>
    </source>
</evidence>
<evidence type="ECO:0000256" key="5">
    <source>
        <dbReference type="ARBA" id="ARBA00023014"/>
    </source>
</evidence>
<keyword evidence="5" id="KW-0411">Iron-sulfur</keyword>
<gene>
    <name evidence="7" type="ORF">BIV18_07700</name>
</gene>
<proteinExistence type="predicted"/>
<accession>A0A1U7M154</accession>
<dbReference type="PANTHER" id="PTHR43409">
    <property type="entry name" value="ANAEROBIC MAGNESIUM-PROTOPORPHYRIN IX MONOMETHYL ESTER CYCLASE-RELATED"/>
    <property type="match status" value="1"/>
</dbReference>
<evidence type="ECO:0000256" key="1">
    <source>
        <dbReference type="ARBA" id="ARBA00001966"/>
    </source>
</evidence>
<dbReference type="InterPro" id="IPR051198">
    <property type="entry name" value="BchE-like"/>
</dbReference>
<evidence type="ECO:0000313" key="7">
    <source>
        <dbReference type="EMBL" id="OLR65401.1"/>
    </source>
</evidence>
<dbReference type="GO" id="GO:0046872">
    <property type="term" value="F:metal ion binding"/>
    <property type="evidence" value="ECO:0007669"/>
    <property type="project" value="UniProtKB-KW"/>
</dbReference>
<dbReference type="eggNOG" id="COG1032">
    <property type="taxonomic scope" value="Bacteria"/>
</dbReference>
<keyword evidence="3" id="KW-0479">Metal-binding</keyword>
<dbReference type="CDD" id="cd01335">
    <property type="entry name" value="Radical_SAM"/>
    <property type="match status" value="1"/>
</dbReference>
<comment type="caution">
    <text evidence="7">The sequence shown here is derived from an EMBL/GenBank/DDBJ whole genome shotgun (WGS) entry which is preliminary data.</text>
</comment>
<protein>
    <submittedName>
        <fullName evidence="7">Radical SAM protein</fullName>
    </submittedName>
</protein>
<dbReference type="InterPro" id="IPR006638">
    <property type="entry name" value="Elp3/MiaA/NifB-like_rSAM"/>
</dbReference>
<sequence>MQYYGNVFRPPSEARSLIIQATVGCSHNNCTFCYMYKDDDFRIRSLEDIKKDLVEMSSYRDYFERIFLADGDALVLKTEDLIEILRTIKKYYPNVNRVSSYATAQDINRKSLDELKRLREEGLEMLYIGFETGDEELLKEIKKGITYEEYVTAMKKAKEAGFKTSVTIIAGLGGVEGMEKNAVRTAKLVSETKPDFLGYLTMRIYKNTPLYSDYISGKFKMPDAGEILEEMKIFLEHVDSEGTVFRSNHASNYVLLAGNLNEDRLDLIKAIEKTLKKKNFRPDVLRGF</sequence>
<dbReference type="SFLD" id="SFLDG01095">
    <property type="entry name" value="Uncharacterised_Radical_SAM_Su"/>
    <property type="match status" value="1"/>
</dbReference>
<feature type="domain" description="Radical SAM core" evidence="6">
    <location>
        <begin position="9"/>
        <end position="239"/>
    </location>
</feature>
<dbReference type="SFLD" id="SFLDG01082">
    <property type="entry name" value="B12-binding_domain_containing"/>
    <property type="match status" value="1"/>
</dbReference>
<dbReference type="SMART" id="SM00729">
    <property type="entry name" value="Elp3"/>
    <property type="match status" value="1"/>
</dbReference>
<reference evidence="7 8" key="1">
    <citation type="journal article" date="2016" name="Appl. Environ. Microbiol.">
        <title>Function and Phylogeny of Bacterial Butyryl Coenzyme A:Acetate Transferases and Their Diversity in the Proximal Colon of Swine.</title>
        <authorList>
            <person name="Trachsel J."/>
            <person name="Bayles D.O."/>
            <person name="Looft T."/>
            <person name="Levine U.Y."/>
            <person name="Allen H.K."/>
        </authorList>
    </citation>
    <scope>NUCLEOTIDE SEQUENCE [LARGE SCALE GENOMIC DNA]</scope>
    <source>
        <strain evidence="7 8">35-6-1</strain>
    </source>
</reference>
<dbReference type="GO" id="GO:0003824">
    <property type="term" value="F:catalytic activity"/>
    <property type="evidence" value="ECO:0007669"/>
    <property type="project" value="InterPro"/>
</dbReference>
<dbReference type="PROSITE" id="PS51918">
    <property type="entry name" value="RADICAL_SAM"/>
    <property type="match status" value="1"/>
</dbReference>
<dbReference type="PANTHER" id="PTHR43409:SF4">
    <property type="entry name" value="RADICAL SAM SUPERFAMILY PROTEIN"/>
    <property type="match status" value="1"/>
</dbReference>
<keyword evidence="4" id="KW-0408">Iron</keyword>
<dbReference type="InterPro" id="IPR013785">
    <property type="entry name" value="Aldolase_TIM"/>
</dbReference>
<evidence type="ECO:0000256" key="2">
    <source>
        <dbReference type="ARBA" id="ARBA00022691"/>
    </source>
</evidence>
<dbReference type="InterPro" id="IPR058240">
    <property type="entry name" value="rSAM_sf"/>
</dbReference>
<dbReference type="Gene3D" id="3.20.20.70">
    <property type="entry name" value="Aldolase class I"/>
    <property type="match status" value="1"/>
</dbReference>
<organism evidence="7 8">
    <name type="scientific">Peptoniphilus porci</name>
    <dbReference type="NCBI Taxonomy" id="2652280"/>
    <lineage>
        <taxon>Bacteria</taxon>
        <taxon>Bacillati</taxon>
        <taxon>Bacillota</taxon>
        <taxon>Tissierellia</taxon>
        <taxon>Tissierellales</taxon>
        <taxon>Peptoniphilaceae</taxon>
        <taxon>Peptoniphilus</taxon>
    </lineage>
</organism>
<dbReference type="GO" id="GO:0051536">
    <property type="term" value="F:iron-sulfur cluster binding"/>
    <property type="evidence" value="ECO:0007669"/>
    <property type="project" value="UniProtKB-KW"/>
</dbReference>
<name>A0A1U7M154_9FIRM</name>
<evidence type="ECO:0000256" key="3">
    <source>
        <dbReference type="ARBA" id="ARBA00022723"/>
    </source>
</evidence>
<evidence type="ECO:0000313" key="8">
    <source>
        <dbReference type="Proteomes" id="UP000187166"/>
    </source>
</evidence>
<dbReference type="Pfam" id="PF04055">
    <property type="entry name" value="Radical_SAM"/>
    <property type="match status" value="1"/>
</dbReference>
<keyword evidence="2" id="KW-0949">S-adenosyl-L-methionine</keyword>
<dbReference type="SUPFAM" id="SSF102114">
    <property type="entry name" value="Radical SAM enzymes"/>
    <property type="match status" value="1"/>
</dbReference>
<keyword evidence="8" id="KW-1185">Reference proteome</keyword>
<dbReference type="Proteomes" id="UP000187166">
    <property type="component" value="Unassembled WGS sequence"/>
</dbReference>
<dbReference type="EMBL" id="MJIH01000001">
    <property type="protein sequence ID" value="OLR65401.1"/>
    <property type="molecule type" value="Genomic_DNA"/>
</dbReference>
<dbReference type="AlphaFoldDB" id="A0A1U7M154"/>
<dbReference type="STRING" id="1465756.BIV18_07700"/>